<evidence type="ECO:0000256" key="1">
    <source>
        <dbReference type="SAM" id="Coils"/>
    </source>
</evidence>
<evidence type="ECO:0000313" key="4">
    <source>
        <dbReference type="Proteomes" id="UP000299102"/>
    </source>
</evidence>
<reference evidence="3 4" key="1">
    <citation type="journal article" date="2019" name="Commun. Biol.">
        <title>The bagworm genome reveals a unique fibroin gene that provides high tensile strength.</title>
        <authorList>
            <person name="Kono N."/>
            <person name="Nakamura H."/>
            <person name="Ohtoshi R."/>
            <person name="Tomita M."/>
            <person name="Numata K."/>
            <person name="Arakawa K."/>
        </authorList>
    </citation>
    <scope>NUCLEOTIDE SEQUENCE [LARGE SCALE GENOMIC DNA]</scope>
</reference>
<dbReference type="Gene3D" id="1.20.5.340">
    <property type="match status" value="1"/>
</dbReference>
<feature type="compositionally biased region" description="Basic and acidic residues" evidence="2">
    <location>
        <begin position="27"/>
        <end position="40"/>
    </location>
</feature>
<feature type="coiled-coil region" evidence="1">
    <location>
        <begin position="105"/>
        <end position="213"/>
    </location>
</feature>
<accession>A0A4C1SGH4</accession>
<protein>
    <submittedName>
        <fullName evidence="3">Uncharacterized protein</fullName>
    </submittedName>
</protein>
<dbReference type="Proteomes" id="UP000299102">
    <property type="component" value="Unassembled WGS sequence"/>
</dbReference>
<organism evidence="3 4">
    <name type="scientific">Eumeta variegata</name>
    <name type="common">Bagworm moth</name>
    <name type="synonym">Eumeta japonica</name>
    <dbReference type="NCBI Taxonomy" id="151549"/>
    <lineage>
        <taxon>Eukaryota</taxon>
        <taxon>Metazoa</taxon>
        <taxon>Ecdysozoa</taxon>
        <taxon>Arthropoda</taxon>
        <taxon>Hexapoda</taxon>
        <taxon>Insecta</taxon>
        <taxon>Pterygota</taxon>
        <taxon>Neoptera</taxon>
        <taxon>Endopterygota</taxon>
        <taxon>Lepidoptera</taxon>
        <taxon>Glossata</taxon>
        <taxon>Ditrysia</taxon>
        <taxon>Tineoidea</taxon>
        <taxon>Psychidae</taxon>
        <taxon>Oiketicinae</taxon>
        <taxon>Eumeta</taxon>
    </lineage>
</organism>
<proteinExistence type="predicted"/>
<keyword evidence="4" id="KW-1185">Reference proteome</keyword>
<evidence type="ECO:0000256" key="2">
    <source>
        <dbReference type="SAM" id="MobiDB-lite"/>
    </source>
</evidence>
<feature type="region of interest" description="Disordered" evidence="2">
    <location>
        <begin position="27"/>
        <end position="54"/>
    </location>
</feature>
<comment type="caution">
    <text evidence="3">The sequence shown here is derived from an EMBL/GenBank/DDBJ whole genome shotgun (WGS) entry which is preliminary data.</text>
</comment>
<sequence length="323" mass="37655">MRAELETAKIRLAKKDQQLQKLEKDLKMKQEKLEQNKDTTKNSPVGAAEPNNTPLQQKVKELQERLDGNKKTSLTMKICFHYAETSLRSNVSLGSNERPCVRKTELQHRAKVENLEKQIANLKSELDDNRSKILALKVRNKTLNDEISRYKVKANTLEEQTDFNNFNVATMNDRLNHQKSYYEKLLNEFSKDKEQLIKEKQEIKNSLLELNKTLDERLTQERIKTDNLCEQAAKQKYEFLALKAVRDLERELELQTEKRNELNVLQSTPAVYPLQEALLLGSFIFENSSITAVVNNKAEQSDEDLNDLKNRYELLLKVIFKSR</sequence>
<dbReference type="AlphaFoldDB" id="A0A4C1SGH4"/>
<dbReference type="OrthoDB" id="10070368at2759"/>
<gene>
    <name evidence="3" type="ORF">EVAR_71805_1</name>
</gene>
<dbReference type="EMBL" id="BGZK01006706">
    <property type="protein sequence ID" value="GBP00268.1"/>
    <property type="molecule type" value="Genomic_DNA"/>
</dbReference>
<name>A0A4C1SGH4_EUMVA</name>
<keyword evidence="1" id="KW-0175">Coiled coil</keyword>
<evidence type="ECO:0000313" key="3">
    <source>
        <dbReference type="EMBL" id="GBP00268.1"/>
    </source>
</evidence>